<evidence type="ECO:0000256" key="3">
    <source>
        <dbReference type="SAM" id="SignalP"/>
    </source>
</evidence>
<dbReference type="GO" id="GO:0005507">
    <property type="term" value="F:copper ion binding"/>
    <property type="evidence" value="ECO:0007669"/>
    <property type="project" value="InterPro"/>
</dbReference>
<proteinExistence type="predicted"/>
<dbReference type="PANTHER" id="PTHR36507:SF1">
    <property type="entry name" value="BLL1555 PROTEIN"/>
    <property type="match status" value="1"/>
</dbReference>
<name>A0A0S2T9R0_9GAMM</name>
<keyword evidence="1" id="KW-0479">Metal-binding</keyword>
<dbReference type="Pfam" id="PF00127">
    <property type="entry name" value="Copper-bind"/>
    <property type="match status" value="1"/>
</dbReference>
<dbReference type="Gene3D" id="2.60.40.420">
    <property type="entry name" value="Cupredoxins - blue copper proteins"/>
    <property type="match status" value="1"/>
</dbReference>
<dbReference type="InterPro" id="IPR008972">
    <property type="entry name" value="Cupredoxin"/>
</dbReference>
<gene>
    <name evidence="5" type="ORF">Tel_01340</name>
</gene>
<dbReference type="Proteomes" id="UP000055136">
    <property type="component" value="Chromosome"/>
</dbReference>
<accession>A0A0S2T9R0</accession>
<dbReference type="SUPFAM" id="SSF49503">
    <property type="entry name" value="Cupredoxins"/>
    <property type="match status" value="1"/>
</dbReference>
<keyword evidence="2" id="KW-0186">Copper</keyword>
<dbReference type="KEGG" id="tee:Tel_01340"/>
<evidence type="ECO:0000256" key="2">
    <source>
        <dbReference type="ARBA" id="ARBA00023008"/>
    </source>
</evidence>
<dbReference type="STRING" id="1748243.Tel_01340"/>
<evidence type="ECO:0000313" key="5">
    <source>
        <dbReference type="EMBL" id="ALP51888.1"/>
    </source>
</evidence>
<feature type="signal peptide" evidence="3">
    <location>
        <begin position="1"/>
        <end position="22"/>
    </location>
</feature>
<feature type="domain" description="Blue (type 1) copper" evidence="4">
    <location>
        <begin position="42"/>
        <end position="110"/>
    </location>
</feature>
<dbReference type="PANTHER" id="PTHR36507">
    <property type="entry name" value="BLL1555 PROTEIN"/>
    <property type="match status" value="1"/>
</dbReference>
<sequence length="111" mass="12138">MLSKKTVAVGLVTMLLSATASAADYTVAQNNKTFKKGGEKVENMTIQAGDTVHFKNEDPFFHNIFSLSDLKTFDLGSYPAGESKAVTFDEPGEAEIECAIHPEMYMVIEVQ</sequence>
<dbReference type="GO" id="GO:0009055">
    <property type="term" value="F:electron transfer activity"/>
    <property type="evidence" value="ECO:0007669"/>
    <property type="project" value="InterPro"/>
</dbReference>
<dbReference type="AlphaFoldDB" id="A0A0S2T9R0"/>
<keyword evidence="6" id="KW-1185">Reference proteome</keyword>
<dbReference type="InterPro" id="IPR000923">
    <property type="entry name" value="BlueCu_1"/>
</dbReference>
<keyword evidence="3" id="KW-0732">Signal</keyword>
<organism evidence="5 6">
    <name type="scientific">Candidatus Tenderia electrophaga</name>
    <dbReference type="NCBI Taxonomy" id="1748243"/>
    <lineage>
        <taxon>Bacteria</taxon>
        <taxon>Pseudomonadati</taxon>
        <taxon>Pseudomonadota</taxon>
        <taxon>Gammaproteobacteria</taxon>
        <taxon>Candidatus Tenderiales</taxon>
        <taxon>Candidatus Tenderiaceae</taxon>
        <taxon>Candidatus Tenderia</taxon>
    </lineage>
</organism>
<dbReference type="EMBL" id="CP013099">
    <property type="protein sequence ID" value="ALP51888.1"/>
    <property type="molecule type" value="Genomic_DNA"/>
</dbReference>
<feature type="chain" id="PRO_5006604869" evidence="3">
    <location>
        <begin position="23"/>
        <end position="111"/>
    </location>
</feature>
<protein>
    <submittedName>
        <fullName evidence="5">Methylamine utilization protein</fullName>
    </submittedName>
</protein>
<reference evidence="5" key="1">
    <citation type="submission" date="2015-10" db="EMBL/GenBank/DDBJ databases">
        <title>Description of Candidatus Tenderia electrophaga gen. nov, sp. nov., an Uncultivated Electroautotroph from a Biocathode Enrichment.</title>
        <authorList>
            <person name="Eddie B.J."/>
            <person name="Malanoski A.P."/>
            <person name="Wang Z."/>
            <person name="Hall R.J."/>
            <person name="Oh S.D."/>
            <person name="Heiner C."/>
            <person name="Lin B."/>
            <person name="Strycharz-Glaven S.M."/>
        </authorList>
    </citation>
    <scope>NUCLEOTIDE SEQUENCE [LARGE SCALE GENOMIC DNA]</scope>
    <source>
        <strain evidence="5">NRL1</strain>
    </source>
</reference>
<evidence type="ECO:0000256" key="1">
    <source>
        <dbReference type="ARBA" id="ARBA00022723"/>
    </source>
</evidence>
<dbReference type="InterPro" id="IPR052721">
    <property type="entry name" value="ET_Amicyanin"/>
</dbReference>
<evidence type="ECO:0000259" key="4">
    <source>
        <dbReference type="Pfam" id="PF00127"/>
    </source>
</evidence>
<evidence type="ECO:0000313" key="6">
    <source>
        <dbReference type="Proteomes" id="UP000055136"/>
    </source>
</evidence>